<dbReference type="PANTHER" id="PTHR47307">
    <property type="entry name" value="GLUTATHIONE-REGULATED POTASSIUM-EFFLUX SYSTEM ANCILLARY PROTEIN KEFG"/>
    <property type="match status" value="1"/>
</dbReference>
<gene>
    <name evidence="2" type="ORF">NCTC13465_06110</name>
</gene>
<keyword evidence="1" id="KW-0560">Oxidoreductase</keyword>
<proteinExistence type="predicted"/>
<accession>A0A2X3GEC1</accession>
<evidence type="ECO:0000313" key="2">
    <source>
        <dbReference type="EMBL" id="SQC58551.1"/>
    </source>
</evidence>
<dbReference type="AlphaFoldDB" id="A0A2X3GEC1"/>
<sequence length="61" mass="6874">MSQTAKVLLLYAHPESQDSVANRVLLEPALQLPNVTVHDLYAHYPDFFYRYCLRTGPAAPA</sequence>
<evidence type="ECO:0000313" key="3">
    <source>
        <dbReference type="Proteomes" id="UP000251721"/>
    </source>
</evidence>
<dbReference type="Gene3D" id="3.40.50.360">
    <property type="match status" value="1"/>
</dbReference>
<dbReference type="Proteomes" id="UP000251721">
    <property type="component" value="Unassembled WGS sequence"/>
</dbReference>
<reference evidence="2 3" key="1">
    <citation type="submission" date="2018-06" db="EMBL/GenBank/DDBJ databases">
        <authorList>
            <consortium name="Pathogen Informatics"/>
            <person name="Doyle S."/>
        </authorList>
    </citation>
    <scope>NUCLEOTIDE SEQUENCE [LARGE SCALE GENOMIC DNA]</scope>
    <source>
        <strain evidence="2 3">NCTC13465</strain>
    </source>
</reference>
<protein>
    <submittedName>
        <fullName evidence="2">Glutathione-regulated potassium-efflux system ancillary protein KefG</fullName>
    </submittedName>
</protein>
<dbReference type="GO" id="GO:0003955">
    <property type="term" value="F:NAD(P)H dehydrogenase (quinone) activity"/>
    <property type="evidence" value="ECO:0007669"/>
    <property type="project" value="TreeGrafter"/>
</dbReference>
<dbReference type="GO" id="GO:0009055">
    <property type="term" value="F:electron transfer activity"/>
    <property type="evidence" value="ECO:0007669"/>
    <property type="project" value="TreeGrafter"/>
</dbReference>
<organism evidence="2 3">
    <name type="scientific">Klebsiella pneumoniae</name>
    <dbReference type="NCBI Taxonomy" id="573"/>
    <lineage>
        <taxon>Bacteria</taxon>
        <taxon>Pseudomonadati</taxon>
        <taxon>Pseudomonadota</taxon>
        <taxon>Gammaproteobacteria</taxon>
        <taxon>Enterobacterales</taxon>
        <taxon>Enterobacteriaceae</taxon>
        <taxon>Klebsiella/Raoultella group</taxon>
        <taxon>Klebsiella</taxon>
        <taxon>Klebsiella pneumoniae complex</taxon>
    </lineage>
</organism>
<evidence type="ECO:0000256" key="1">
    <source>
        <dbReference type="ARBA" id="ARBA00023002"/>
    </source>
</evidence>
<name>A0A2X3GEC1_KLEPN</name>
<dbReference type="EMBL" id="UAWQ01000020">
    <property type="protein sequence ID" value="SQC58551.1"/>
    <property type="molecule type" value="Genomic_DNA"/>
</dbReference>
<dbReference type="SUPFAM" id="SSF52218">
    <property type="entry name" value="Flavoproteins"/>
    <property type="match status" value="1"/>
</dbReference>
<dbReference type="InterPro" id="IPR029039">
    <property type="entry name" value="Flavoprotein-like_sf"/>
</dbReference>
<dbReference type="PANTHER" id="PTHR47307:SF1">
    <property type="entry name" value="GLUTATHIONE-REGULATED POTASSIUM-EFFLUX SYSTEM ANCILLARY PROTEIN KEFG"/>
    <property type="match status" value="1"/>
</dbReference>
<dbReference type="InterPro" id="IPR046980">
    <property type="entry name" value="KefG/KefF"/>
</dbReference>
<dbReference type="GO" id="GO:0010181">
    <property type="term" value="F:FMN binding"/>
    <property type="evidence" value="ECO:0007669"/>
    <property type="project" value="TreeGrafter"/>
</dbReference>